<evidence type="ECO:0000256" key="2">
    <source>
        <dbReference type="ARBA" id="ARBA00022737"/>
    </source>
</evidence>
<dbReference type="PANTHER" id="PTHR12893:SF0">
    <property type="entry name" value="GRASP65"/>
    <property type="match status" value="1"/>
</dbReference>
<dbReference type="InterPro" id="IPR024958">
    <property type="entry name" value="GRASP_PDZ"/>
</dbReference>
<evidence type="ECO:0000313" key="7">
    <source>
        <dbReference type="EMBL" id="CAD9039992.1"/>
    </source>
</evidence>
<dbReference type="InterPro" id="IPR036034">
    <property type="entry name" value="PDZ_sf"/>
</dbReference>
<reference evidence="7" key="1">
    <citation type="submission" date="2021-01" db="EMBL/GenBank/DDBJ databases">
        <authorList>
            <person name="Corre E."/>
            <person name="Pelletier E."/>
            <person name="Niang G."/>
            <person name="Scheremetjew M."/>
            <person name="Finn R."/>
            <person name="Kale V."/>
            <person name="Holt S."/>
            <person name="Cochrane G."/>
            <person name="Meng A."/>
            <person name="Brown T."/>
            <person name="Cohen L."/>
        </authorList>
    </citation>
    <scope>NUCLEOTIDE SEQUENCE</scope>
    <source>
        <strain evidence="7">NIES-381</strain>
    </source>
</reference>
<dbReference type="EMBL" id="HBGA01139125">
    <property type="protein sequence ID" value="CAD9039992.1"/>
    <property type="molecule type" value="Transcribed_RNA"/>
</dbReference>
<evidence type="ECO:0000256" key="1">
    <source>
        <dbReference type="ARBA" id="ARBA00004394"/>
    </source>
</evidence>
<keyword evidence="3" id="KW-0333">Golgi apparatus</keyword>
<organism evidence="7">
    <name type="scientific">Eutreptiella gymnastica</name>
    <dbReference type="NCBI Taxonomy" id="73025"/>
    <lineage>
        <taxon>Eukaryota</taxon>
        <taxon>Discoba</taxon>
        <taxon>Euglenozoa</taxon>
        <taxon>Euglenida</taxon>
        <taxon>Spirocuta</taxon>
        <taxon>Euglenophyceae</taxon>
        <taxon>Eutreptiales</taxon>
        <taxon>Eutreptiaceae</taxon>
        <taxon>Eutreptiella</taxon>
    </lineage>
</organism>
<accession>A0A7S1JD48</accession>
<proteinExistence type="predicted"/>
<dbReference type="Pfam" id="PF04495">
    <property type="entry name" value="GRASP55_65"/>
    <property type="match status" value="1"/>
</dbReference>
<feature type="domain" description="PDZ GRASP-type" evidence="6">
    <location>
        <begin position="8"/>
        <end position="98"/>
    </location>
</feature>
<protein>
    <recommendedName>
        <fullName evidence="6">PDZ GRASP-type domain-containing protein</fullName>
    </recommendedName>
</protein>
<comment type="subcellular location">
    <subcellularLocation>
        <location evidence="1">Golgi apparatus membrane</location>
    </subcellularLocation>
</comment>
<sequence>MGGEESKCGYQVSRVIENSPAYHAGLLPFFDFIVGVDGLAIEDDSPFFKDYLRTHNGQAISIIVYNSRIKLDRRVQIMPNDSWGGAGLLGCSIVWESIEKAYLYSWHILDIRPGSNAEKAQLQPHRDYIIGMQAVGTNEPYCVMFTEEQDFERRLIQFQNAAEDPQSGRYNKRSVLFLVFDTVDNSIREVMCDIPLGCEVGGGYMHTIPASKGDQRLPVVAKLYQSDPMRASQAPSMMPPMESPAAPVSFVTQLQPPPPSQSPQPPFPHPGAGLQGRISPSLLPRPVSPAPITHPAVPQSMPAPATATLPQPVPNPYTNPPQGGFAMPPPPQEGFAFPAVPTQH</sequence>
<evidence type="ECO:0000256" key="4">
    <source>
        <dbReference type="ARBA" id="ARBA00023136"/>
    </source>
</evidence>
<feature type="compositionally biased region" description="Pro residues" evidence="5">
    <location>
        <begin position="255"/>
        <end position="269"/>
    </location>
</feature>
<dbReference type="SUPFAM" id="SSF50156">
    <property type="entry name" value="PDZ domain-like"/>
    <property type="match status" value="1"/>
</dbReference>
<dbReference type="PANTHER" id="PTHR12893">
    <property type="entry name" value="GOLGI REASSEMBLY STACKING PROTEIN GRASP"/>
    <property type="match status" value="1"/>
</dbReference>
<evidence type="ECO:0000259" key="6">
    <source>
        <dbReference type="PROSITE" id="PS51865"/>
    </source>
</evidence>
<dbReference type="InterPro" id="IPR007583">
    <property type="entry name" value="GRASP55_65"/>
</dbReference>
<dbReference type="GO" id="GO:0007030">
    <property type="term" value="P:Golgi organization"/>
    <property type="evidence" value="ECO:0007669"/>
    <property type="project" value="TreeGrafter"/>
</dbReference>
<evidence type="ECO:0000256" key="5">
    <source>
        <dbReference type="SAM" id="MobiDB-lite"/>
    </source>
</evidence>
<feature type="region of interest" description="Disordered" evidence="5">
    <location>
        <begin position="250"/>
        <end position="344"/>
    </location>
</feature>
<dbReference type="Gene3D" id="2.30.42.10">
    <property type="match status" value="2"/>
</dbReference>
<dbReference type="GO" id="GO:0000139">
    <property type="term" value="C:Golgi membrane"/>
    <property type="evidence" value="ECO:0007669"/>
    <property type="project" value="UniProtKB-SubCell"/>
</dbReference>
<dbReference type="AlphaFoldDB" id="A0A7S1JD48"/>
<evidence type="ECO:0000256" key="3">
    <source>
        <dbReference type="ARBA" id="ARBA00023034"/>
    </source>
</evidence>
<name>A0A7S1JD48_9EUGL</name>
<keyword evidence="2" id="KW-0677">Repeat</keyword>
<dbReference type="PROSITE" id="PS51865">
    <property type="entry name" value="PDZ_GRASP"/>
    <property type="match status" value="1"/>
</dbReference>
<keyword evidence="4" id="KW-0472">Membrane</keyword>
<gene>
    <name evidence="7" type="ORF">EGYM00392_LOCUS51158</name>
</gene>